<feature type="non-terminal residue" evidence="1">
    <location>
        <position position="1"/>
    </location>
</feature>
<proteinExistence type="predicted"/>
<comment type="caution">
    <text evidence="1">The sequence shown here is derived from an EMBL/GenBank/DDBJ whole genome shotgun (WGS) entry which is preliminary data.</text>
</comment>
<dbReference type="AlphaFoldDB" id="T0YFL1"/>
<protein>
    <submittedName>
        <fullName evidence="1">MULE transposase, conserved domain protein</fullName>
    </submittedName>
</protein>
<name>T0YFL1_9ZZZZ</name>
<sequence length="75" mass="8193">DPVSVLRDMEIAIKESVSAVFPGILQLICHYHFVKALGKDVFSSYLDLRSSMVSTKTLAVISGIALPEKKAEDVN</sequence>
<feature type="non-terminal residue" evidence="1">
    <location>
        <position position="75"/>
    </location>
</feature>
<evidence type="ECO:0000313" key="1">
    <source>
        <dbReference type="EMBL" id="EQD30617.1"/>
    </source>
</evidence>
<reference evidence="1" key="1">
    <citation type="submission" date="2013-08" db="EMBL/GenBank/DDBJ databases">
        <authorList>
            <person name="Mendez C."/>
            <person name="Richter M."/>
            <person name="Ferrer M."/>
            <person name="Sanchez J."/>
        </authorList>
    </citation>
    <scope>NUCLEOTIDE SEQUENCE</scope>
</reference>
<organism evidence="1">
    <name type="scientific">mine drainage metagenome</name>
    <dbReference type="NCBI Taxonomy" id="410659"/>
    <lineage>
        <taxon>unclassified sequences</taxon>
        <taxon>metagenomes</taxon>
        <taxon>ecological metagenomes</taxon>
    </lineage>
</organism>
<reference evidence="1" key="2">
    <citation type="journal article" date="2014" name="ISME J.">
        <title>Microbial stratification in low pH oxic and suboxic macroscopic growths along an acid mine drainage.</title>
        <authorList>
            <person name="Mendez-Garcia C."/>
            <person name="Mesa V."/>
            <person name="Sprenger R.R."/>
            <person name="Richter M."/>
            <person name="Diez M.S."/>
            <person name="Solano J."/>
            <person name="Bargiela R."/>
            <person name="Golyshina O.V."/>
            <person name="Manteca A."/>
            <person name="Ramos J.L."/>
            <person name="Gallego J.R."/>
            <person name="Llorente I."/>
            <person name="Martins Dos Santos V.A."/>
            <person name="Jensen O.N."/>
            <person name="Pelaez A.I."/>
            <person name="Sanchez J."/>
            <person name="Ferrer M."/>
        </authorList>
    </citation>
    <scope>NUCLEOTIDE SEQUENCE</scope>
</reference>
<dbReference type="EMBL" id="AUZZ01010197">
    <property type="protein sequence ID" value="EQD30617.1"/>
    <property type="molecule type" value="Genomic_DNA"/>
</dbReference>
<gene>
    <name evidence="1" type="ORF">B2A_14063</name>
</gene>
<accession>T0YFL1</accession>